<proteinExistence type="predicted"/>
<dbReference type="GO" id="GO:0032007">
    <property type="term" value="P:negative regulation of TOR signaling"/>
    <property type="evidence" value="ECO:0007669"/>
    <property type="project" value="TreeGrafter"/>
</dbReference>
<evidence type="ECO:0000256" key="1">
    <source>
        <dbReference type="SAM" id="Coils"/>
    </source>
</evidence>
<accession>A0A015IPK1</accession>
<evidence type="ECO:0000256" key="2">
    <source>
        <dbReference type="SAM" id="MobiDB-lite"/>
    </source>
</evidence>
<keyword evidence="4" id="KW-1185">Reference proteome</keyword>
<comment type="caution">
    <text evidence="3">The sequence shown here is derived from an EMBL/GenBank/DDBJ whole genome shotgun (WGS) entry which is preliminary data.</text>
</comment>
<reference evidence="3 4" key="1">
    <citation type="submission" date="2014-02" db="EMBL/GenBank/DDBJ databases">
        <title>Single nucleus genome sequencing reveals high similarity among nuclei of an endomycorrhizal fungus.</title>
        <authorList>
            <person name="Lin K."/>
            <person name="Geurts R."/>
            <person name="Zhang Z."/>
            <person name="Limpens E."/>
            <person name="Saunders D.G."/>
            <person name="Mu D."/>
            <person name="Pang E."/>
            <person name="Cao H."/>
            <person name="Cha H."/>
            <person name="Lin T."/>
            <person name="Zhou Q."/>
            <person name="Shang Y."/>
            <person name="Li Y."/>
            <person name="Ivanov S."/>
            <person name="Sharma T."/>
            <person name="Velzen R.V."/>
            <person name="Ruijter N.D."/>
            <person name="Aanen D.K."/>
            <person name="Win J."/>
            <person name="Kamoun S."/>
            <person name="Bisseling T."/>
            <person name="Huang S."/>
        </authorList>
    </citation>
    <scope>NUCLEOTIDE SEQUENCE [LARGE SCALE GENOMIC DNA]</scope>
    <source>
        <strain evidence="4">DAOM197198w</strain>
    </source>
</reference>
<dbReference type="STRING" id="1432141.A0A015IPK1"/>
<dbReference type="PANTHER" id="PTHR15154">
    <property type="entry name" value="HAMARTIN"/>
    <property type="match status" value="1"/>
</dbReference>
<dbReference type="OMA" id="IMFLPHI"/>
<dbReference type="Proteomes" id="UP000022910">
    <property type="component" value="Unassembled WGS sequence"/>
</dbReference>
<sequence length="994" mass="113450">MATLKDILKNISTVVNSSNANVQPIIDSIENFITTQESNVEQQKADKIKKISSELLQLYNTIKDFPNKFCSFLKCLKALLPILGPDIIISDWWNSVLIHVLHSPLQPKDIVEQVKGLVKDVLTCETDKVKEFRKEILELYLKESSSVGIAAGGDDGTVGEQTHAFWCRNLDSLLREFGAVETKEFFILLNSYFVQSTYRLQVLTLFGEFIRKQNLHIHQILETPLLDSLLTSLQRDTSTTLISLSLTTLIMLLPHICISVTTYLPGLYIIFSRIICWDKHISRPVDFPDEIVESDDDDDDDDDDQKTSEKLNVVDWNRCDSTFDNAPSSPPSCKQLFTFLYGMFPCNTVKFLKDPSGWIKEMNNVPLIEKFDDDIIRARSMSLLRIHTLHPNLIMSDSEKELSDTSRWMKLEPADVVAECVSYDMENASSNSNNSNELENLTKIVLEEADTKIIEKKTQKARRPSQAISIHEIMDVHQALKSGADIVVGDDPWASRIISYSNFLTVNHPTSPPENESPPTTNTTNTQASVAYLQREIMLLRNELNFELYLKQQHLQHIGRLHRDHILDSTVEAERQNLYNTCKILKSQLSQTQAAFDRQKTETANTKKKHVQWENELNNKLKQYKNEKKEWKSVLDKLEQELSESKLVIDAQNKQIEVLSAKCFSLENQIKLHEPQLQKLTEYEHTIDQLTKQLMLWEADTIKFQEQKRLMETLVGNWHKMEMMLKSGEHEIQQLSSTISSQSLVIDDLKIQLENSTKNIERPEKALEKQMMIWSFERDKRDKEFKKLETQFDEVKKHNEELQSRIIELLAKIESLTPPKIPKIENKISEELSEKVSKEVNEEVSEEVNEKVSGEVSEELSEKASEEVSEEVIEKVSEKVNEELIEKVSEEVSEEASEKVNEEVSEEASEKVNEEVSEKVSEKVSEEVSGLSGEASEEASEKVDEVSGKASEKVDEVSGEASEKVDEVSGEASEKVDEVSGEASGEVSEKVNEK</sequence>
<dbReference type="PANTHER" id="PTHR15154:SF2">
    <property type="entry name" value="HAMARTIN"/>
    <property type="match status" value="1"/>
</dbReference>
<feature type="compositionally biased region" description="Basic and acidic residues" evidence="2">
    <location>
        <begin position="939"/>
        <end position="978"/>
    </location>
</feature>
<feature type="coiled-coil region" evidence="1">
    <location>
        <begin position="610"/>
        <end position="700"/>
    </location>
</feature>
<dbReference type="InterPro" id="IPR007483">
    <property type="entry name" value="Hamartin"/>
</dbReference>
<dbReference type="GO" id="GO:0051726">
    <property type="term" value="P:regulation of cell cycle"/>
    <property type="evidence" value="ECO:0007669"/>
    <property type="project" value="TreeGrafter"/>
</dbReference>
<organism evidence="3 4">
    <name type="scientific">Rhizophagus irregularis (strain DAOM 197198w)</name>
    <name type="common">Glomus intraradices</name>
    <dbReference type="NCBI Taxonomy" id="1432141"/>
    <lineage>
        <taxon>Eukaryota</taxon>
        <taxon>Fungi</taxon>
        <taxon>Fungi incertae sedis</taxon>
        <taxon>Mucoromycota</taxon>
        <taxon>Glomeromycotina</taxon>
        <taxon>Glomeromycetes</taxon>
        <taxon>Glomerales</taxon>
        <taxon>Glomeraceae</taxon>
        <taxon>Rhizophagus</taxon>
    </lineage>
</organism>
<evidence type="ECO:0000313" key="3">
    <source>
        <dbReference type="EMBL" id="EXX59132.1"/>
    </source>
</evidence>
<dbReference type="AlphaFoldDB" id="A0A015IPK1"/>
<dbReference type="GO" id="GO:0033596">
    <property type="term" value="C:TSC1-TSC2 complex"/>
    <property type="evidence" value="ECO:0007669"/>
    <property type="project" value="TreeGrafter"/>
</dbReference>
<name>A0A015IPK1_RHIIW</name>
<feature type="compositionally biased region" description="Basic and acidic residues" evidence="2">
    <location>
        <begin position="887"/>
        <end position="926"/>
    </location>
</feature>
<evidence type="ECO:0008006" key="5">
    <source>
        <dbReference type="Google" id="ProtNLM"/>
    </source>
</evidence>
<feature type="region of interest" description="Disordered" evidence="2">
    <location>
        <begin position="887"/>
        <end position="994"/>
    </location>
</feature>
<feature type="compositionally biased region" description="Basic and acidic residues" evidence="2">
    <location>
        <begin position="860"/>
        <end position="869"/>
    </location>
</feature>
<gene>
    <name evidence="3" type="ORF">RirG_191530</name>
</gene>
<evidence type="ECO:0000313" key="4">
    <source>
        <dbReference type="Proteomes" id="UP000022910"/>
    </source>
</evidence>
<dbReference type="Pfam" id="PF04388">
    <property type="entry name" value="Hamartin"/>
    <property type="match status" value="2"/>
</dbReference>
<keyword evidence="1" id="KW-0175">Coiled coil</keyword>
<dbReference type="OrthoDB" id="6022054at2759"/>
<dbReference type="SMR" id="A0A015IPK1"/>
<dbReference type="HOGENOM" id="CLU_007465_0_0_1"/>
<dbReference type="EMBL" id="JEMT01026528">
    <property type="protein sequence ID" value="EXX59132.1"/>
    <property type="molecule type" value="Genomic_DNA"/>
</dbReference>
<protein>
    <recommendedName>
        <fullName evidence="5">Hamartin</fullName>
    </recommendedName>
</protein>
<feature type="coiled-coil region" evidence="1">
    <location>
        <begin position="785"/>
        <end position="812"/>
    </location>
</feature>
<feature type="region of interest" description="Disordered" evidence="2">
    <location>
        <begin position="846"/>
        <end position="869"/>
    </location>
</feature>